<dbReference type="RefSeq" id="WP_036266065.1">
    <property type="nucleotide sequence ID" value="NZ_LMTZ01000112.1"/>
</dbReference>
<dbReference type="Proteomes" id="UP000053372">
    <property type="component" value="Unassembled WGS sequence"/>
</dbReference>
<evidence type="ECO:0000259" key="1">
    <source>
        <dbReference type="Pfam" id="PF00534"/>
    </source>
</evidence>
<accession>A0A0V7ZEG2</accession>
<evidence type="ECO:0000313" key="5">
    <source>
        <dbReference type="Proteomes" id="UP000053372"/>
    </source>
</evidence>
<keyword evidence="3" id="KW-0808">Transferase</keyword>
<sequence length="372" mass="41342">MNNTILKNSPDIAIFLRTLNGGGAERVCLNLAQFFLQQNLKVDMVLARAEGPLLKQLPPDIRLIDLQGQSKFSIPLKLAKYLRFEKPASLLAALHYPCEIAILAKHIARVSTRIIVSERNTISVEAKRIPRLSVRLTPFAARLFYPFADNIVAVSEGVAEDLANVTHLPRERIDLIYNPVLTSETFIRAKEAVHHPWFQPGEPPVILAVGRLKPQKDYPTLLRAFALVRKMRRCRLVILGDGSEKYNLKNLISELGLEKDVYMEGFVDNPYAYMSKANAFVLSSLWEGLGNVLIEAMACGCPVISTDCPSGPKEILAGGKYGELTPVGDPKAMAEAILKVLSGNTKQIDSDWLNQFTLEYSAEKYLKVLGIN</sequence>
<evidence type="ECO:0000313" key="4">
    <source>
        <dbReference type="EMBL" id="KST65127.1"/>
    </source>
</evidence>
<protein>
    <submittedName>
        <fullName evidence="3">Glycosyl transferase family 1</fullName>
    </submittedName>
</protein>
<dbReference type="GO" id="GO:0016757">
    <property type="term" value="F:glycosyltransferase activity"/>
    <property type="evidence" value="ECO:0007669"/>
    <property type="project" value="InterPro"/>
</dbReference>
<dbReference type="InterPro" id="IPR001296">
    <property type="entry name" value="Glyco_trans_1"/>
</dbReference>
<keyword evidence="5" id="KW-1185">Reference proteome</keyword>
<evidence type="ECO:0000313" key="3">
    <source>
        <dbReference type="EMBL" id="KST62780.1"/>
    </source>
</evidence>
<name>A0A0V7ZEG2_9CYAN</name>
<dbReference type="InterPro" id="IPR028098">
    <property type="entry name" value="Glyco_trans_4-like_N"/>
</dbReference>
<dbReference type="Gene3D" id="3.40.50.2000">
    <property type="entry name" value="Glycogen Phosphorylase B"/>
    <property type="match status" value="2"/>
</dbReference>
<evidence type="ECO:0000259" key="2">
    <source>
        <dbReference type="Pfam" id="PF13439"/>
    </source>
</evidence>
<dbReference type="SUPFAM" id="SSF53756">
    <property type="entry name" value="UDP-Glycosyltransferase/glycogen phosphorylase"/>
    <property type="match status" value="1"/>
</dbReference>
<organism evidence="3 5">
    <name type="scientific">Mastigocoleus testarum BC008</name>
    <dbReference type="NCBI Taxonomy" id="371196"/>
    <lineage>
        <taxon>Bacteria</taxon>
        <taxon>Bacillati</taxon>
        <taxon>Cyanobacteriota</taxon>
        <taxon>Cyanophyceae</taxon>
        <taxon>Nostocales</taxon>
        <taxon>Hapalosiphonaceae</taxon>
        <taxon>Mastigocoleus</taxon>
    </lineage>
</organism>
<dbReference type="EMBL" id="LMTZ01000150">
    <property type="protein sequence ID" value="KST62780.1"/>
    <property type="molecule type" value="Genomic_DNA"/>
</dbReference>
<dbReference type="EMBL" id="LMTZ01000112">
    <property type="protein sequence ID" value="KST65127.1"/>
    <property type="molecule type" value="Genomic_DNA"/>
</dbReference>
<proteinExistence type="predicted"/>
<reference evidence="3 5" key="1">
    <citation type="journal article" date="2015" name="Genome Announc.">
        <title>Draft Genome of the Euendolithic (true boring) Cyanobacterium Mastigocoleus testarum strain BC008.</title>
        <authorList>
            <person name="Guida B.S."/>
            <person name="Garcia-Pichel F."/>
        </authorList>
    </citation>
    <scope>NUCLEOTIDE SEQUENCE [LARGE SCALE GENOMIC DNA]</scope>
    <source>
        <strain evidence="3 5">BC008</strain>
    </source>
</reference>
<dbReference type="PANTHER" id="PTHR12526">
    <property type="entry name" value="GLYCOSYLTRANSFERASE"/>
    <property type="match status" value="1"/>
</dbReference>
<gene>
    <name evidence="3" type="ORF">BC008_10655</name>
    <name evidence="4" type="ORF">BC008_20215</name>
</gene>
<dbReference type="Pfam" id="PF00534">
    <property type="entry name" value="Glycos_transf_1"/>
    <property type="match status" value="1"/>
</dbReference>
<dbReference type="PANTHER" id="PTHR12526:SF630">
    <property type="entry name" value="GLYCOSYLTRANSFERASE"/>
    <property type="match status" value="1"/>
</dbReference>
<dbReference type="Pfam" id="PF13439">
    <property type="entry name" value="Glyco_transf_4"/>
    <property type="match status" value="1"/>
</dbReference>
<comment type="caution">
    <text evidence="3">The sequence shown here is derived from an EMBL/GenBank/DDBJ whole genome shotgun (WGS) entry which is preliminary data.</text>
</comment>
<feature type="domain" description="Glycosyltransferase subfamily 4-like N-terminal" evidence="2">
    <location>
        <begin position="22"/>
        <end position="181"/>
    </location>
</feature>
<dbReference type="CDD" id="cd03811">
    <property type="entry name" value="GT4_GT28_WabH-like"/>
    <property type="match status" value="1"/>
</dbReference>
<dbReference type="AlphaFoldDB" id="A0A0V7ZEG2"/>
<feature type="domain" description="Glycosyl transferase family 1" evidence="1">
    <location>
        <begin position="196"/>
        <end position="344"/>
    </location>
</feature>